<feature type="transmembrane region" description="Helical" evidence="1">
    <location>
        <begin position="175"/>
        <end position="199"/>
    </location>
</feature>
<evidence type="ECO:0000313" key="2">
    <source>
        <dbReference type="EMBL" id="JAC77043.1"/>
    </source>
</evidence>
<organism evidence="2">
    <name type="scientific">Tetraselmis sp. GSL018</name>
    <dbReference type="NCBI Taxonomy" id="582737"/>
    <lineage>
        <taxon>Eukaryota</taxon>
        <taxon>Viridiplantae</taxon>
        <taxon>Chlorophyta</taxon>
        <taxon>core chlorophytes</taxon>
        <taxon>Chlorodendrophyceae</taxon>
        <taxon>Chlorodendrales</taxon>
        <taxon>Chlorodendraceae</taxon>
        <taxon>Tetraselmis</taxon>
    </lineage>
</organism>
<dbReference type="InterPro" id="IPR003425">
    <property type="entry name" value="CCB3/YggT"/>
</dbReference>
<keyword evidence="1" id="KW-1133">Transmembrane helix</keyword>
<dbReference type="PANTHER" id="PTHR33219:SF14">
    <property type="entry name" value="PROTEIN COFACTOR ASSEMBLY OF COMPLEX C SUBUNIT B CCB3, CHLOROPLASTIC-RELATED"/>
    <property type="match status" value="1"/>
</dbReference>
<dbReference type="Pfam" id="PF02325">
    <property type="entry name" value="CCB3_YggT"/>
    <property type="match status" value="1"/>
</dbReference>
<sequence>MNSVFSAVRLSSCGPSRCTLYWPNAVTCAATLPAVRLPPLQSGQRCFSNHMAMPLSVKPFTPSSRTAACQATAFGLENTAFTEALSSAPAMEQTSLAFTIAEQMSPETAGAIASVLGPFFSISTILMILRIVTTWYPEIDGSKLPWSAVFFPTEWILAPSRKVIPPQFGVDVSPIVWVAIISFLNEILIGPQGILNLIIREQLAT</sequence>
<name>A0A061RYK5_9CHLO</name>
<reference evidence="2" key="1">
    <citation type="submission" date="2014-05" db="EMBL/GenBank/DDBJ databases">
        <title>The transcriptome of the halophilic microalga Tetraselmis sp. GSL018 isolated from the Great Salt Lake, Utah.</title>
        <authorList>
            <person name="Jinkerson R.E."/>
            <person name="D'Adamo S."/>
            <person name="Posewitz M.C."/>
        </authorList>
    </citation>
    <scope>NUCLEOTIDE SEQUENCE</scope>
    <source>
        <strain evidence="2">GSL018</strain>
    </source>
</reference>
<dbReference type="AlphaFoldDB" id="A0A061RYK5"/>
<dbReference type="EMBL" id="GBEZ01008500">
    <property type="protein sequence ID" value="JAC77043.1"/>
    <property type="molecule type" value="Transcribed_RNA"/>
</dbReference>
<protein>
    <submittedName>
        <fullName evidence="2">YggT family protein</fullName>
    </submittedName>
</protein>
<feature type="transmembrane region" description="Helical" evidence="1">
    <location>
        <begin position="111"/>
        <end position="136"/>
    </location>
</feature>
<accession>A0A061RYK5</accession>
<dbReference type="GO" id="GO:0009535">
    <property type="term" value="C:chloroplast thylakoid membrane"/>
    <property type="evidence" value="ECO:0007669"/>
    <property type="project" value="TreeGrafter"/>
</dbReference>
<gene>
    <name evidence="2" type="primary">YGGT</name>
    <name evidence="2" type="ORF">TSPGSL018_18634</name>
</gene>
<evidence type="ECO:0000256" key="1">
    <source>
        <dbReference type="SAM" id="Phobius"/>
    </source>
</evidence>
<keyword evidence="1" id="KW-0472">Membrane</keyword>
<keyword evidence="1" id="KW-0812">Transmembrane</keyword>
<dbReference type="PANTHER" id="PTHR33219">
    <property type="entry name" value="YLMG HOMOLOG PROTEIN 2, CHLOROPLASTIC"/>
    <property type="match status" value="1"/>
</dbReference>
<proteinExistence type="predicted"/>